<sequence length="208" mass="22816">MATSIKTNFDVIDTAEAHDVRSYIFAPCIVYGKGQGFGNQISIQDVAIVQAAMKLRNVYRVDSGSPTWPVCHINDTTALYLQIMRKILQGAEIDYGRNGFYLAASGSIAWDRIYSAFAEALAKRNYVDDEDVHGADDGILQRMGEALDVSPSVVPVLLGGKCTYTAKHGSLIGWKPQYPPEHILEAADAEVELIVDNFKSGRMQASVR</sequence>
<dbReference type="AlphaFoldDB" id="A0A1V6T3Q1"/>
<dbReference type="Gene3D" id="3.40.50.720">
    <property type="entry name" value="NAD(P)-binding Rossmann-like Domain"/>
    <property type="match status" value="1"/>
</dbReference>
<dbReference type="EMBL" id="MLQL01000015">
    <property type="protein sequence ID" value="OQE20836.1"/>
    <property type="molecule type" value="Genomic_DNA"/>
</dbReference>
<keyword evidence="2" id="KW-1185">Reference proteome</keyword>
<dbReference type="Proteomes" id="UP000191342">
    <property type="component" value="Unassembled WGS sequence"/>
</dbReference>
<protein>
    <recommendedName>
        <fullName evidence="3">NAD-dependent epimerase/dehydratase domain-containing protein</fullName>
    </recommendedName>
</protein>
<dbReference type="OrthoDB" id="10262413at2759"/>
<evidence type="ECO:0000313" key="2">
    <source>
        <dbReference type="Proteomes" id="UP000191342"/>
    </source>
</evidence>
<reference evidence="2" key="1">
    <citation type="journal article" date="2017" name="Nat. Microbiol.">
        <title>Global analysis of biosynthetic gene clusters reveals vast potential of secondary metabolite production in Penicillium species.</title>
        <authorList>
            <person name="Nielsen J.C."/>
            <person name="Grijseels S."/>
            <person name="Prigent S."/>
            <person name="Ji B."/>
            <person name="Dainat J."/>
            <person name="Nielsen K.F."/>
            <person name="Frisvad J.C."/>
            <person name="Workman M."/>
            <person name="Nielsen J."/>
        </authorList>
    </citation>
    <scope>NUCLEOTIDE SEQUENCE [LARGE SCALE GENOMIC DNA]</scope>
    <source>
        <strain evidence="2">IBT 14082</strain>
    </source>
</reference>
<proteinExistence type="predicted"/>
<dbReference type="InterPro" id="IPR036291">
    <property type="entry name" value="NAD(P)-bd_dom_sf"/>
</dbReference>
<gene>
    <name evidence="1" type="ORF">PENFLA_c015G06816</name>
</gene>
<name>A0A1V6T3Q1_9EURO</name>
<comment type="caution">
    <text evidence="1">The sequence shown here is derived from an EMBL/GenBank/DDBJ whole genome shotgun (WGS) entry which is preliminary data.</text>
</comment>
<evidence type="ECO:0008006" key="3">
    <source>
        <dbReference type="Google" id="ProtNLM"/>
    </source>
</evidence>
<accession>A0A1V6T3Q1</accession>
<evidence type="ECO:0000313" key="1">
    <source>
        <dbReference type="EMBL" id="OQE20836.1"/>
    </source>
</evidence>
<organism evidence="1 2">
    <name type="scientific">Penicillium flavigenum</name>
    <dbReference type="NCBI Taxonomy" id="254877"/>
    <lineage>
        <taxon>Eukaryota</taxon>
        <taxon>Fungi</taxon>
        <taxon>Dikarya</taxon>
        <taxon>Ascomycota</taxon>
        <taxon>Pezizomycotina</taxon>
        <taxon>Eurotiomycetes</taxon>
        <taxon>Eurotiomycetidae</taxon>
        <taxon>Eurotiales</taxon>
        <taxon>Aspergillaceae</taxon>
        <taxon>Penicillium</taxon>
    </lineage>
</organism>
<dbReference type="SUPFAM" id="SSF51735">
    <property type="entry name" value="NAD(P)-binding Rossmann-fold domains"/>
    <property type="match status" value="1"/>
</dbReference>